<organism evidence="3 4">
    <name type="scientific">Streptomyces sodiiphilus</name>
    <dbReference type="NCBI Taxonomy" id="226217"/>
    <lineage>
        <taxon>Bacteria</taxon>
        <taxon>Bacillati</taxon>
        <taxon>Actinomycetota</taxon>
        <taxon>Actinomycetes</taxon>
        <taxon>Kitasatosporales</taxon>
        <taxon>Streptomycetaceae</taxon>
        <taxon>Streptomyces</taxon>
    </lineage>
</organism>
<name>A0ABN2PVP6_9ACTN</name>
<proteinExistence type="predicted"/>
<dbReference type="RefSeq" id="WP_344265925.1">
    <property type="nucleotide sequence ID" value="NZ_BAAAMJ010000070.1"/>
</dbReference>
<protein>
    <submittedName>
        <fullName evidence="3">Phosphotransferase</fullName>
    </submittedName>
</protein>
<accession>A0ABN2PVP6</accession>
<dbReference type="InterPro" id="IPR052077">
    <property type="entry name" value="CcrZ_PhaseVar_Mediator"/>
</dbReference>
<sequence length="358" mass="39314">MSQPTPAASLRTPPPGPVEGRLNGYHRDWHVLRPEGELAPLGRLKTGGPRPGIHHFDPRCFTVEEDLLIELALLGVPRIAPVYLIGPIGNEIRAHGYIEGEPLSRPHPPGTALTPRQLDQLSELFGRLATVRPAALALLHDCPPGQWPRDSAEFLHWLVRFTRERVWEVHRPVFEGLFTALGIDPGVLAEDGPPARDADRLADRPACLLHGDLHRDNLIVDEAAGDLWTIDWELALLGDPLYDLATHLHLMRYPEAQQRDVLAMWARTVEAALPGASAGMAADLPRYLRYKRVQSVFTDVIRHGLTVLDAPGEELPARLARTAKAIPAVLHSAAGPLRLRRVPSPGDVEAAYAALRAG</sequence>
<evidence type="ECO:0000256" key="1">
    <source>
        <dbReference type="SAM" id="MobiDB-lite"/>
    </source>
</evidence>
<evidence type="ECO:0000313" key="3">
    <source>
        <dbReference type="EMBL" id="GAA1933009.1"/>
    </source>
</evidence>
<comment type="caution">
    <text evidence="3">The sequence shown here is derived from an EMBL/GenBank/DDBJ whole genome shotgun (WGS) entry which is preliminary data.</text>
</comment>
<feature type="domain" description="Aminoglycoside phosphotransferase" evidence="2">
    <location>
        <begin position="85"/>
        <end position="269"/>
    </location>
</feature>
<dbReference type="EMBL" id="BAAAMJ010000070">
    <property type="protein sequence ID" value="GAA1933009.1"/>
    <property type="molecule type" value="Genomic_DNA"/>
</dbReference>
<dbReference type="Gene3D" id="3.90.1200.10">
    <property type="match status" value="1"/>
</dbReference>
<evidence type="ECO:0000259" key="2">
    <source>
        <dbReference type="Pfam" id="PF01636"/>
    </source>
</evidence>
<keyword evidence="4" id="KW-1185">Reference proteome</keyword>
<reference evidence="3 4" key="1">
    <citation type="journal article" date="2019" name="Int. J. Syst. Evol. Microbiol.">
        <title>The Global Catalogue of Microorganisms (GCM) 10K type strain sequencing project: providing services to taxonomists for standard genome sequencing and annotation.</title>
        <authorList>
            <consortium name="The Broad Institute Genomics Platform"/>
            <consortium name="The Broad Institute Genome Sequencing Center for Infectious Disease"/>
            <person name="Wu L."/>
            <person name="Ma J."/>
        </authorList>
    </citation>
    <scope>NUCLEOTIDE SEQUENCE [LARGE SCALE GENOMIC DNA]</scope>
    <source>
        <strain evidence="3 4">JCM 13581</strain>
    </source>
</reference>
<dbReference type="Pfam" id="PF01636">
    <property type="entry name" value="APH"/>
    <property type="match status" value="1"/>
</dbReference>
<dbReference type="SUPFAM" id="SSF56112">
    <property type="entry name" value="Protein kinase-like (PK-like)"/>
    <property type="match status" value="1"/>
</dbReference>
<dbReference type="InterPro" id="IPR002575">
    <property type="entry name" value="Aminoglycoside_PTrfase"/>
</dbReference>
<dbReference type="PANTHER" id="PTHR40086:SF1">
    <property type="entry name" value="CELL CYCLE REGULATOR CCRZ"/>
    <property type="match status" value="1"/>
</dbReference>
<dbReference type="InterPro" id="IPR011009">
    <property type="entry name" value="Kinase-like_dom_sf"/>
</dbReference>
<gene>
    <name evidence="3" type="ORF">GCM10009716_45270</name>
</gene>
<dbReference type="PANTHER" id="PTHR40086">
    <property type="entry name" value="PHOSPHOTRANSFERASE YTMP-RELATED"/>
    <property type="match status" value="1"/>
</dbReference>
<dbReference type="Proteomes" id="UP001501303">
    <property type="component" value="Unassembled WGS sequence"/>
</dbReference>
<evidence type="ECO:0000313" key="4">
    <source>
        <dbReference type="Proteomes" id="UP001501303"/>
    </source>
</evidence>
<feature type="region of interest" description="Disordered" evidence="1">
    <location>
        <begin position="1"/>
        <end position="23"/>
    </location>
</feature>